<dbReference type="InterPro" id="IPR001611">
    <property type="entry name" value="Leu-rich_rpt"/>
</dbReference>
<feature type="region of interest" description="Disordered" evidence="1">
    <location>
        <begin position="449"/>
        <end position="472"/>
    </location>
</feature>
<dbReference type="SUPFAM" id="SSF52058">
    <property type="entry name" value="L domain-like"/>
    <property type="match status" value="1"/>
</dbReference>
<dbReference type="PANTHER" id="PTHR48010:SF22">
    <property type="entry name" value="OS09G0376600 PROTEIN"/>
    <property type="match status" value="1"/>
</dbReference>
<dbReference type="InterPro" id="IPR050994">
    <property type="entry name" value="At_inactive_RLKs"/>
</dbReference>
<sequence>MAISSDEEVNQSLVQFMDKLSGSSQRNSNWGWNMSSDPCTDKWLGVTCYLEVQSVWKTELEGYNLSGVFDASSICMFSGSLPDSLLQLGNLKRLDISNNKFTGELPDLHQISGLKTFFAQNNHLSGKIPNFDFSNFDQFNVSNNNFSGPIPNVQGNMSADSFLGSSELCGEPISTSCPPGAIIVLLIALRFIPKNVLKEEKEDVEKKGAIVEGDVSIDKPSETSNEFKFGVTRIPDEDGEDRPSKAFICIATDCILLLQAREAFGLRISAEWQPLPAPPCSASPSSPHRGTQTLPLPLHPFGRRRYRRKETNGATQTGTTLPLPFHSFGRRRYQRQEVKLPRPTRVKNKTPAPIQITAEQILREARERQEAEIRPPKQKITNASELANYRLRKRKEFEDLIRRVRWNIKRLDQVRVVGGVSEGLQSHALRLGTSSRGQLLEPHAVAEVRGGGDEEQVHQPRAQRLEPHSMLS</sequence>
<accession>A0A2N9GH42</accession>
<dbReference type="InterPro" id="IPR032675">
    <property type="entry name" value="LRR_dom_sf"/>
</dbReference>
<organism evidence="2">
    <name type="scientific">Fagus sylvatica</name>
    <name type="common">Beechnut</name>
    <dbReference type="NCBI Taxonomy" id="28930"/>
    <lineage>
        <taxon>Eukaryota</taxon>
        <taxon>Viridiplantae</taxon>
        <taxon>Streptophyta</taxon>
        <taxon>Embryophyta</taxon>
        <taxon>Tracheophyta</taxon>
        <taxon>Spermatophyta</taxon>
        <taxon>Magnoliopsida</taxon>
        <taxon>eudicotyledons</taxon>
        <taxon>Gunneridae</taxon>
        <taxon>Pentapetalae</taxon>
        <taxon>rosids</taxon>
        <taxon>fabids</taxon>
        <taxon>Fagales</taxon>
        <taxon>Fagaceae</taxon>
        <taxon>Fagus</taxon>
    </lineage>
</organism>
<evidence type="ECO:0000313" key="2">
    <source>
        <dbReference type="EMBL" id="SPC98750.1"/>
    </source>
</evidence>
<reference evidence="2" key="1">
    <citation type="submission" date="2018-02" db="EMBL/GenBank/DDBJ databases">
        <authorList>
            <person name="Cohen D.B."/>
            <person name="Kent A.D."/>
        </authorList>
    </citation>
    <scope>NUCLEOTIDE SEQUENCE</scope>
</reference>
<proteinExistence type="predicted"/>
<gene>
    <name evidence="2" type="ORF">FSB_LOCUS26632</name>
</gene>
<dbReference type="EMBL" id="OIVN01001896">
    <property type="protein sequence ID" value="SPC98750.1"/>
    <property type="molecule type" value="Genomic_DNA"/>
</dbReference>
<dbReference type="Pfam" id="PF00560">
    <property type="entry name" value="LRR_1"/>
    <property type="match status" value="1"/>
</dbReference>
<feature type="region of interest" description="Disordered" evidence="1">
    <location>
        <begin position="278"/>
        <end position="299"/>
    </location>
</feature>
<dbReference type="PANTHER" id="PTHR48010">
    <property type="entry name" value="OS05G0588300 PROTEIN"/>
    <property type="match status" value="1"/>
</dbReference>
<evidence type="ECO:0008006" key="3">
    <source>
        <dbReference type="Google" id="ProtNLM"/>
    </source>
</evidence>
<protein>
    <recommendedName>
        <fullName evidence="3">Leucine-rich repeat-containing N-terminal plant-type domain-containing protein</fullName>
    </recommendedName>
</protein>
<dbReference type="Gene3D" id="3.80.10.10">
    <property type="entry name" value="Ribonuclease Inhibitor"/>
    <property type="match status" value="1"/>
</dbReference>
<evidence type="ECO:0000256" key="1">
    <source>
        <dbReference type="SAM" id="MobiDB-lite"/>
    </source>
</evidence>
<name>A0A2N9GH42_FAGSY</name>
<dbReference type="AlphaFoldDB" id="A0A2N9GH42"/>